<evidence type="ECO:0000313" key="3">
    <source>
        <dbReference type="Proteomes" id="UP001352852"/>
    </source>
</evidence>
<reference evidence="2 3" key="1">
    <citation type="submission" date="2021-06" db="EMBL/GenBank/DDBJ databases">
        <authorList>
            <person name="Palmer J.M."/>
        </authorList>
    </citation>
    <scope>NUCLEOTIDE SEQUENCE [LARGE SCALE GENOMIC DNA]</scope>
    <source>
        <strain evidence="2 3">CL_MEX2019</strain>
        <tissue evidence="2">Muscle</tissue>
    </source>
</reference>
<organism evidence="2 3">
    <name type="scientific">Characodon lateralis</name>
    <dbReference type="NCBI Taxonomy" id="208331"/>
    <lineage>
        <taxon>Eukaryota</taxon>
        <taxon>Metazoa</taxon>
        <taxon>Chordata</taxon>
        <taxon>Craniata</taxon>
        <taxon>Vertebrata</taxon>
        <taxon>Euteleostomi</taxon>
        <taxon>Actinopterygii</taxon>
        <taxon>Neopterygii</taxon>
        <taxon>Teleostei</taxon>
        <taxon>Neoteleostei</taxon>
        <taxon>Acanthomorphata</taxon>
        <taxon>Ovalentaria</taxon>
        <taxon>Atherinomorphae</taxon>
        <taxon>Cyprinodontiformes</taxon>
        <taxon>Goodeidae</taxon>
        <taxon>Characodon</taxon>
    </lineage>
</organism>
<gene>
    <name evidence="2" type="ORF">CHARACLAT_031682</name>
</gene>
<accession>A0ABU7DXI6</accession>
<feature type="compositionally biased region" description="Polar residues" evidence="1">
    <location>
        <begin position="38"/>
        <end position="49"/>
    </location>
</feature>
<evidence type="ECO:0000256" key="1">
    <source>
        <dbReference type="SAM" id="MobiDB-lite"/>
    </source>
</evidence>
<feature type="compositionally biased region" description="Pro residues" evidence="1">
    <location>
        <begin position="73"/>
        <end position="87"/>
    </location>
</feature>
<dbReference type="EMBL" id="JAHUTJ010038032">
    <property type="protein sequence ID" value="MED6279160.1"/>
    <property type="molecule type" value="Genomic_DNA"/>
</dbReference>
<evidence type="ECO:0000313" key="2">
    <source>
        <dbReference type="EMBL" id="MED6279160.1"/>
    </source>
</evidence>
<keyword evidence="3" id="KW-1185">Reference proteome</keyword>
<proteinExistence type="predicted"/>
<comment type="caution">
    <text evidence="2">The sequence shown here is derived from an EMBL/GenBank/DDBJ whole genome shotgun (WGS) entry which is preliminary data.</text>
</comment>
<sequence length="118" mass="12954">MLHRPTHPVPSQGTEPQKVALEENHHSTPRTGPPANATPKSQEVPQQPTDWAPKPGTEIQGNPNDPESAEKPAPAPDNPLDPNPSPDPNQKARSLSRASDLRWQTANRCVERPQAYLR</sequence>
<feature type="region of interest" description="Disordered" evidence="1">
    <location>
        <begin position="1"/>
        <end position="118"/>
    </location>
</feature>
<protein>
    <submittedName>
        <fullName evidence="2">Uncharacterized protein</fullName>
    </submittedName>
</protein>
<name>A0ABU7DXI6_9TELE</name>
<dbReference type="Proteomes" id="UP001352852">
    <property type="component" value="Unassembled WGS sequence"/>
</dbReference>
<feature type="compositionally biased region" description="Polar residues" evidence="1">
    <location>
        <begin position="91"/>
        <end position="107"/>
    </location>
</feature>